<dbReference type="PROSITE" id="PS50234">
    <property type="entry name" value="VWFA"/>
    <property type="match status" value="1"/>
</dbReference>
<dbReference type="RefSeq" id="WP_007078000.1">
    <property type="nucleotide sequence ID" value="NZ_CM001024.1"/>
</dbReference>
<sequence length="435" mass="46943">MRITTRLNQDQYGWMAENLGSHDDAYVLVDVEAPALPTREDALPTRLVVVLDRSGSMSGARLDHAKRALRQVVEALSPSDSFGLVTFDQHVEVAVNAGPVTDPAAVLRAVDAVRPGGSTDLAGGLIEGLRQATLLDGDARVLLISDGHANQGVVDPDALQTFTARHLDRGVTTSTLGMGLGYDETLLGAVSRGGTGEQHFAEEADTAVGAITAECGDLAAQRFLQCRLTIVPGSSMAGLQVVNDVAVHAAGDGSQVTIGGLRPGDSRSLVLQVSPHTVSRPGRRKVAKVHLDWVFADDLTEHSASTSVWARVARPGDPHPQVDRDVTAEVVLQRALRRKRAAVAAMQAGDTDEVGRIVANISRFLSRWQELIPRNRWDELLDVDRSAQRLWQQARDGAWEDQSRIAKLEVMGSARMSRNRDRNRPTPPSRDRGTS</sequence>
<evidence type="ECO:0000313" key="4">
    <source>
        <dbReference type="Proteomes" id="UP000003111"/>
    </source>
</evidence>
<keyword evidence="4" id="KW-1185">Reference proteome</keyword>
<feature type="domain" description="VWFA" evidence="2">
    <location>
        <begin position="46"/>
        <end position="223"/>
    </location>
</feature>
<organism evidence="3 4">
    <name type="scientific">Aeromicrobium marinum DSM 15272</name>
    <dbReference type="NCBI Taxonomy" id="585531"/>
    <lineage>
        <taxon>Bacteria</taxon>
        <taxon>Bacillati</taxon>
        <taxon>Actinomycetota</taxon>
        <taxon>Actinomycetes</taxon>
        <taxon>Propionibacteriales</taxon>
        <taxon>Nocardioidaceae</taxon>
        <taxon>Aeromicrobium</taxon>
    </lineage>
</organism>
<dbReference type="HOGENOM" id="CLU_031866_1_1_11"/>
<proteinExistence type="predicted"/>
<dbReference type="SMART" id="SM00327">
    <property type="entry name" value="VWA"/>
    <property type="match status" value="1"/>
</dbReference>
<reference evidence="3" key="1">
    <citation type="submission" date="2010-08" db="EMBL/GenBank/DDBJ databases">
        <authorList>
            <person name="Muzny D."/>
            <person name="Qin X."/>
            <person name="Buhay C."/>
            <person name="Dugan-Rocha S."/>
            <person name="Ding Y."/>
            <person name="Chen G."/>
            <person name="Hawes A."/>
            <person name="Holder M."/>
            <person name="Jhangiani S."/>
            <person name="Johnson A."/>
            <person name="Khan Z."/>
            <person name="Li Z."/>
            <person name="Liu W."/>
            <person name="Liu X."/>
            <person name="Perez L."/>
            <person name="Shen H."/>
            <person name="Wang Q."/>
            <person name="Watt J."/>
            <person name="Xi L."/>
            <person name="Xin Y."/>
            <person name="Zhou J."/>
            <person name="Deng J."/>
            <person name="Jiang H."/>
            <person name="Liu Y."/>
            <person name="Qu J."/>
            <person name="Song X.-Z."/>
            <person name="Zhang L."/>
            <person name="Villasana D."/>
            <person name="Johnson A."/>
            <person name="Liu J."/>
            <person name="Liyanage D."/>
            <person name="Lorensuhewa L."/>
            <person name="Robinson T."/>
            <person name="Song A."/>
            <person name="Song B.-B."/>
            <person name="Dinh H."/>
            <person name="Thornton R."/>
            <person name="Coyle M."/>
            <person name="Francisco L."/>
            <person name="Jackson L."/>
            <person name="Javaid M."/>
            <person name="Korchina V."/>
            <person name="Kovar C."/>
            <person name="Mata R."/>
            <person name="Mathew T."/>
            <person name="Ngo R."/>
            <person name="Nguyen L."/>
            <person name="Nguyen N."/>
            <person name="Okwuonu G."/>
            <person name="Ongeri F."/>
            <person name="Pham C."/>
            <person name="Simmons D."/>
            <person name="Wilczek-Boney K."/>
            <person name="Hale W."/>
            <person name="Jakkamsetti A."/>
            <person name="Pham P."/>
            <person name="Ruth R."/>
            <person name="San Lucas F."/>
            <person name="Warren J."/>
            <person name="Zhang J."/>
            <person name="Zhao Z."/>
            <person name="Zhou C."/>
            <person name="Zhu D."/>
            <person name="Lee S."/>
            <person name="Bess C."/>
            <person name="Blankenburg K."/>
            <person name="Forbes L."/>
            <person name="Fu Q."/>
            <person name="Gubbala S."/>
            <person name="Hirani K."/>
            <person name="Jayaseelan J.C."/>
            <person name="Lara F."/>
            <person name="Munidasa M."/>
            <person name="Palculict T."/>
            <person name="Patil S."/>
            <person name="Pu L.-L."/>
            <person name="Saada N."/>
            <person name="Tang L."/>
            <person name="Weissenberger G."/>
            <person name="Zhu Y."/>
            <person name="Hemphill L."/>
            <person name="Shang Y."/>
            <person name="Youmans B."/>
            <person name="Ayvaz T."/>
            <person name="Ross M."/>
            <person name="Santibanez J."/>
            <person name="Aqrawi P."/>
            <person name="Gross S."/>
            <person name="Joshi V."/>
            <person name="Fowler G."/>
            <person name="Nazareth L."/>
            <person name="Reid J."/>
            <person name="Worley K."/>
            <person name="Petrosino J."/>
            <person name="Highlander S."/>
            <person name="Gibbs R."/>
        </authorList>
    </citation>
    <scope>NUCLEOTIDE SEQUENCE [LARGE SCALE GENOMIC DNA]</scope>
    <source>
        <strain evidence="3">DSM 15272</strain>
    </source>
</reference>
<dbReference type="InterPro" id="IPR002035">
    <property type="entry name" value="VWF_A"/>
</dbReference>
<feature type="compositionally biased region" description="Basic and acidic residues" evidence="1">
    <location>
        <begin position="418"/>
        <end position="435"/>
    </location>
</feature>
<evidence type="ECO:0000259" key="2">
    <source>
        <dbReference type="PROSITE" id="PS50234"/>
    </source>
</evidence>
<dbReference type="Pfam" id="PF13519">
    <property type="entry name" value="VWA_2"/>
    <property type="match status" value="1"/>
</dbReference>
<dbReference type="InterPro" id="IPR051266">
    <property type="entry name" value="CLCR"/>
</dbReference>
<dbReference type="eggNOG" id="COG2304">
    <property type="taxonomic scope" value="Bacteria"/>
</dbReference>
<dbReference type="PANTHER" id="PTHR10579:SF43">
    <property type="entry name" value="ZINC FINGER (C3HC4-TYPE RING FINGER) FAMILY PROTEIN"/>
    <property type="match status" value="1"/>
</dbReference>
<protein>
    <submittedName>
        <fullName evidence="3">von Willebrand factor type A domain protein</fullName>
    </submittedName>
</protein>
<accession>E2SAI8</accession>
<dbReference type="AlphaFoldDB" id="E2SAI8"/>
<dbReference type="Proteomes" id="UP000003111">
    <property type="component" value="Unassembled WGS sequence"/>
</dbReference>
<name>E2SAI8_9ACTN</name>
<dbReference type="STRING" id="585531.HMPREF0063_10978"/>
<evidence type="ECO:0000256" key="1">
    <source>
        <dbReference type="SAM" id="MobiDB-lite"/>
    </source>
</evidence>
<gene>
    <name evidence="3" type="ORF">HMPREF0063_10978</name>
</gene>
<dbReference type="EMBL" id="ACLF03000003">
    <property type="protein sequence ID" value="EFQ84262.1"/>
    <property type="molecule type" value="Genomic_DNA"/>
</dbReference>
<dbReference type="Gene3D" id="3.40.50.410">
    <property type="entry name" value="von Willebrand factor, type A domain"/>
    <property type="match status" value="1"/>
</dbReference>
<comment type="caution">
    <text evidence="3">The sequence shown here is derived from an EMBL/GenBank/DDBJ whole genome shotgun (WGS) entry which is preliminary data.</text>
</comment>
<dbReference type="InterPro" id="IPR036465">
    <property type="entry name" value="vWFA_dom_sf"/>
</dbReference>
<dbReference type="PANTHER" id="PTHR10579">
    <property type="entry name" value="CALCIUM-ACTIVATED CHLORIDE CHANNEL REGULATOR"/>
    <property type="match status" value="1"/>
</dbReference>
<dbReference type="OrthoDB" id="186919at2"/>
<dbReference type="SUPFAM" id="SSF53300">
    <property type="entry name" value="vWA-like"/>
    <property type="match status" value="1"/>
</dbReference>
<feature type="region of interest" description="Disordered" evidence="1">
    <location>
        <begin position="410"/>
        <end position="435"/>
    </location>
</feature>
<evidence type="ECO:0000313" key="3">
    <source>
        <dbReference type="EMBL" id="EFQ84262.1"/>
    </source>
</evidence>